<dbReference type="Proteomes" id="UP000198889">
    <property type="component" value="Unassembled WGS sequence"/>
</dbReference>
<dbReference type="EMBL" id="FMTP01000003">
    <property type="protein sequence ID" value="SCW68912.1"/>
    <property type="molecule type" value="Genomic_DNA"/>
</dbReference>
<organism evidence="2 3">
    <name type="scientific">Ancylobacter rudongensis</name>
    <dbReference type="NCBI Taxonomy" id="177413"/>
    <lineage>
        <taxon>Bacteria</taxon>
        <taxon>Pseudomonadati</taxon>
        <taxon>Pseudomonadota</taxon>
        <taxon>Alphaproteobacteria</taxon>
        <taxon>Hyphomicrobiales</taxon>
        <taxon>Xanthobacteraceae</taxon>
        <taxon>Ancylobacter</taxon>
    </lineage>
</organism>
<accession>A0A1G4SI40</accession>
<keyword evidence="3" id="KW-1185">Reference proteome</keyword>
<sequence length="58" mass="6129">MATDREPTTEKNAPAPATLPEATDPRRRAALGKLGRTAAYAVPATISLMMMSRSARAS</sequence>
<dbReference type="STRING" id="177413.SAMN05660859_2239"/>
<protein>
    <submittedName>
        <fullName evidence="2">Uncharacterized protein</fullName>
    </submittedName>
</protein>
<gene>
    <name evidence="2" type="ORF">SAMN05660859_2239</name>
</gene>
<dbReference type="AlphaFoldDB" id="A0A1G4SI40"/>
<proteinExistence type="predicted"/>
<evidence type="ECO:0000313" key="2">
    <source>
        <dbReference type="EMBL" id="SCW68912.1"/>
    </source>
</evidence>
<evidence type="ECO:0000256" key="1">
    <source>
        <dbReference type="SAM" id="MobiDB-lite"/>
    </source>
</evidence>
<feature type="region of interest" description="Disordered" evidence="1">
    <location>
        <begin position="1"/>
        <end position="26"/>
    </location>
</feature>
<name>A0A1G4SI40_9HYPH</name>
<reference evidence="3" key="1">
    <citation type="submission" date="2016-10" db="EMBL/GenBank/DDBJ databases">
        <authorList>
            <person name="Varghese N."/>
            <person name="Submissions S."/>
        </authorList>
    </citation>
    <scope>NUCLEOTIDE SEQUENCE [LARGE SCALE GENOMIC DNA]</scope>
    <source>
        <strain evidence="3">CGMCC 1.1761</strain>
    </source>
</reference>
<evidence type="ECO:0000313" key="3">
    <source>
        <dbReference type="Proteomes" id="UP000198889"/>
    </source>
</evidence>
<dbReference type="RefSeq" id="WP_162841798.1">
    <property type="nucleotide sequence ID" value="NZ_FMTP01000003.1"/>
</dbReference>